<dbReference type="PROSITE" id="PS50887">
    <property type="entry name" value="GGDEF"/>
    <property type="match status" value="1"/>
</dbReference>
<dbReference type="PANTHER" id="PTHR44757:SF2">
    <property type="entry name" value="BIOFILM ARCHITECTURE MAINTENANCE PROTEIN MBAA"/>
    <property type="match status" value="1"/>
</dbReference>
<evidence type="ECO:0000313" key="4">
    <source>
        <dbReference type="EMBL" id="TBW41331.1"/>
    </source>
</evidence>
<dbReference type="SMART" id="SM00052">
    <property type="entry name" value="EAL"/>
    <property type="match status" value="1"/>
</dbReference>
<proteinExistence type="predicted"/>
<dbReference type="CDD" id="cd01948">
    <property type="entry name" value="EAL"/>
    <property type="match status" value="1"/>
</dbReference>
<dbReference type="InterPro" id="IPR052155">
    <property type="entry name" value="Biofilm_reg_signaling"/>
</dbReference>
<dbReference type="RefSeq" id="WP_131304995.1">
    <property type="nucleotide sequence ID" value="NZ_SJFN01000001.1"/>
</dbReference>
<dbReference type="OrthoDB" id="9814202at2"/>
<dbReference type="Gene3D" id="3.30.450.20">
    <property type="entry name" value="PAS domain"/>
    <property type="match status" value="1"/>
</dbReference>
<dbReference type="Gene3D" id="3.20.20.450">
    <property type="entry name" value="EAL domain"/>
    <property type="match status" value="1"/>
</dbReference>
<evidence type="ECO:0000259" key="1">
    <source>
        <dbReference type="PROSITE" id="PS50112"/>
    </source>
</evidence>
<dbReference type="Pfam" id="PF00563">
    <property type="entry name" value="EAL"/>
    <property type="match status" value="1"/>
</dbReference>
<dbReference type="InterPro" id="IPR000160">
    <property type="entry name" value="GGDEF_dom"/>
</dbReference>
<reference evidence="4 5" key="1">
    <citation type="submission" date="2019-02" db="EMBL/GenBank/DDBJ databases">
        <title>Siculibacillus lacustris gen. nov., sp. nov., a new rosette-forming bacterium isolated from a freshwater crater lake (Lake St. Ana, Romania).</title>
        <authorList>
            <person name="Felfoldi T."/>
            <person name="Marton Z."/>
            <person name="Szabo A."/>
            <person name="Mentes A."/>
            <person name="Boka K."/>
            <person name="Marialigeti K."/>
            <person name="Mathe I."/>
            <person name="Koncz M."/>
            <person name="Schumann P."/>
            <person name="Toth E."/>
        </authorList>
    </citation>
    <scope>NUCLEOTIDE SEQUENCE [LARGE SCALE GENOMIC DNA]</scope>
    <source>
        <strain evidence="4 5">SA-279</strain>
    </source>
</reference>
<evidence type="ECO:0000259" key="3">
    <source>
        <dbReference type="PROSITE" id="PS50887"/>
    </source>
</evidence>
<evidence type="ECO:0000259" key="2">
    <source>
        <dbReference type="PROSITE" id="PS50883"/>
    </source>
</evidence>
<dbReference type="InterPro" id="IPR029787">
    <property type="entry name" value="Nucleotide_cyclase"/>
</dbReference>
<dbReference type="EMBL" id="SJFN01000001">
    <property type="protein sequence ID" value="TBW41331.1"/>
    <property type="molecule type" value="Genomic_DNA"/>
</dbReference>
<accession>A0A4Q9VYR3</accession>
<dbReference type="SMART" id="SM01080">
    <property type="entry name" value="CHASE2"/>
    <property type="match status" value="1"/>
</dbReference>
<feature type="domain" description="GGDEF" evidence="3">
    <location>
        <begin position="518"/>
        <end position="648"/>
    </location>
</feature>
<keyword evidence="5" id="KW-1185">Reference proteome</keyword>
<sequence length="912" mass="96088">MENLRRRWARSAILALALIATVPTAERFGLLASFDRALADRRSSVALHEVVGDVVLVDIDARSLSSIGVWPWPRRLHGALVEAAARLGARRIAFDVDFSSRAADPADDAAFAAALAATPVETLLAAFTQPASAGTGDLQASLPIAALLDHAWPVAVNAPTDPDGAVRRFPYTMRIGAETVTSLPALLAGRTAAGTFGIDYTIDRTRFPRISYVDLLEGRVAPAAIAGKTLIVAATAIELHDFFPAPGGGIVFGSTILALATETLLQGRELTALTPPPALEIAIAALLAFAVVPRRRLAGSLALLLGLDLGLEVGAFALAQGLHVMLATAGAHLLIAVVAVSAIQREFGLRRLLLWVRSLEVRNGEAMIDRLVDEGFDAVLVFDDGGRIRRINHRAVALLGLAVDGTVGQLPPSLADAVGAVLGGTADRHARTETQLTVERAGDRRIVDAGISAFDVRRATDRAGLGTPATFVCVTLRDVTEREQAYARIRQLALEDQATGLPNRNAVEARLARPEAGAGGALVLLGLDRFRKINERLGHGIGDRVLNEVAGRLVATVGADGFVARLGADEFAVVVPGDAAAGSELARRLTLEIARPMAIADHRLVLSASAGVAAIDPALPATARLSRAESALRDAKRSGAGSIACFDAAMDTLRRKRLAIEFGFAAALDAGAFEVVYQPQVSLATRQLIGVEALVRWTHPTEGPISPALFVAVAEETGMIHRLGAFVLERACRDAMTWPRPITVAVNVSPIQFQTGDLVAIVERALAVSGLAPTRLQLEMTESAFVHDGDTLRASFDTLTGRGITFALDDFGTGYSSLSHLTRFPISKIKIDRAFVTDVPADETSMAVLRSVMALAEGLGAETIAEGIETEVQARVLTDLGCRQGQGFLFSRGVAAPAIAALMRPEPAAAVA</sequence>
<dbReference type="Pfam" id="PF00990">
    <property type="entry name" value="GGDEF"/>
    <property type="match status" value="1"/>
</dbReference>
<dbReference type="InterPro" id="IPR000014">
    <property type="entry name" value="PAS"/>
</dbReference>
<dbReference type="SMART" id="SM00267">
    <property type="entry name" value="GGDEF"/>
    <property type="match status" value="1"/>
</dbReference>
<dbReference type="SUPFAM" id="SSF141868">
    <property type="entry name" value="EAL domain-like"/>
    <property type="match status" value="1"/>
</dbReference>
<dbReference type="InterPro" id="IPR035965">
    <property type="entry name" value="PAS-like_dom_sf"/>
</dbReference>
<gene>
    <name evidence="4" type="ORF">EYW49_00990</name>
</gene>
<comment type="caution">
    <text evidence="4">The sequence shown here is derived from an EMBL/GenBank/DDBJ whole genome shotgun (WGS) entry which is preliminary data.</text>
</comment>
<dbReference type="PROSITE" id="PS50112">
    <property type="entry name" value="PAS"/>
    <property type="match status" value="1"/>
</dbReference>
<dbReference type="CDD" id="cd01949">
    <property type="entry name" value="GGDEF"/>
    <property type="match status" value="1"/>
</dbReference>
<dbReference type="InterPro" id="IPR035919">
    <property type="entry name" value="EAL_sf"/>
</dbReference>
<dbReference type="Gene3D" id="3.30.70.270">
    <property type="match status" value="1"/>
</dbReference>
<dbReference type="NCBIfam" id="TIGR00254">
    <property type="entry name" value="GGDEF"/>
    <property type="match status" value="1"/>
</dbReference>
<dbReference type="InterPro" id="IPR001633">
    <property type="entry name" value="EAL_dom"/>
</dbReference>
<feature type="domain" description="EAL" evidence="2">
    <location>
        <begin position="657"/>
        <end position="907"/>
    </location>
</feature>
<dbReference type="SUPFAM" id="SSF55073">
    <property type="entry name" value="Nucleotide cyclase"/>
    <property type="match status" value="1"/>
</dbReference>
<dbReference type="AlphaFoldDB" id="A0A4Q9VYR3"/>
<feature type="domain" description="PAS" evidence="1">
    <location>
        <begin position="364"/>
        <end position="409"/>
    </location>
</feature>
<dbReference type="Pfam" id="PF05226">
    <property type="entry name" value="CHASE2"/>
    <property type="match status" value="1"/>
</dbReference>
<dbReference type="PROSITE" id="PS50883">
    <property type="entry name" value="EAL"/>
    <property type="match status" value="1"/>
</dbReference>
<name>A0A4Q9VYR3_9HYPH</name>
<dbReference type="Proteomes" id="UP000292781">
    <property type="component" value="Unassembled WGS sequence"/>
</dbReference>
<dbReference type="InterPro" id="IPR007890">
    <property type="entry name" value="CHASE2"/>
</dbReference>
<evidence type="ECO:0000313" key="5">
    <source>
        <dbReference type="Proteomes" id="UP000292781"/>
    </source>
</evidence>
<dbReference type="SUPFAM" id="SSF55785">
    <property type="entry name" value="PYP-like sensor domain (PAS domain)"/>
    <property type="match status" value="1"/>
</dbReference>
<organism evidence="4 5">
    <name type="scientific">Siculibacillus lacustris</name>
    <dbReference type="NCBI Taxonomy" id="1549641"/>
    <lineage>
        <taxon>Bacteria</taxon>
        <taxon>Pseudomonadati</taxon>
        <taxon>Pseudomonadota</taxon>
        <taxon>Alphaproteobacteria</taxon>
        <taxon>Hyphomicrobiales</taxon>
        <taxon>Ancalomicrobiaceae</taxon>
        <taxon>Siculibacillus</taxon>
    </lineage>
</organism>
<dbReference type="InterPro" id="IPR043128">
    <property type="entry name" value="Rev_trsase/Diguanyl_cyclase"/>
</dbReference>
<protein>
    <submittedName>
        <fullName evidence="4">EAL domain-containing protein</fullName>
    </submittedName>
</protein>
<dbReference type="PANTHER" id="PTHR44757">
    <property type="entry name" value="DIGUANYLATE CYCLASE DGCP"/>
    <property type="match status" value="1"/>
</dbReference>